<dbReference type="AlphaFoldDB" id="A0ABD3HQP5"/>
<reference evidence="8 9" key="1">
    <citation type="submission" date="2024-09" db="EMBL/GenBank/DDBJ databases">
        <title>Chromosome-scale assembly of Riccia sorocarpa.</title>
        <authorList>
            <person name="Paukszto L."/>
        </authorList>
    </citation>
    <scope>NUCLEOTIDE SEQUENCE [LARGE SCALE GENOMIC DNA]</scope>
    <source>
        <strain evidence="8">LP-2024</strain>
        <tissue evidence="8">Aerial parts of the thallus</tissue>
    </source>
</reference>
<dbReference type="PANTHER" id="PTHR22748:SF4">
    <property type="entry name" value="DNA-(APURINIC OR APYRIMIDINIC SITE) ENDONUCLEASE 2"/>
    <property type="match status" value="1"/>
</dbReference>
<evidence type="ECO:0000259" key="7">
    <source>
        <dbReference type="Pfam" id="PF03372"/>
    </source>
</evidence>
<evidence type="ECO:0000256" key="5">
    <source>
        <dbReference type="ARBA" id="ARBA00022842"/>
    </source>
</evidence>
<keyword evidence="5" id="KW-0460">Magnesium</keyword>
<dbReference type="PANTHER" id="PTHR22748">
    <property type="entry name" value="AP ENDONUCLEASE"/>
    <property type="match status" value="1"/>
</dbReference>
<gene>
    <name evidence="8" type="ORF">R1sor_007409</name>
</gene>
<feature type="compositionally biased region" description="Polar residues" evidence="6">
    <location>
        <begin position="16"/>
        <end position="26"/>
    </location>
</feature>
<evidence type="ECO:0000256" key="4">
    <source>
        <dbReference type="ARBA" id="ARBA00022801"/>
    </source>
</evidence>
<comment type="cofactor">
    <cofactor evidence="1">
        <name>Mg(2+)</name>
        <dbReference type="ChEBI" id="CHEBI:18420"/>
    </cofactor>
</comment>
<dbReference type="SUPFAM" id="SSF56219">
    <property type="entry name" value="DNase I-like"/>
    <property type="match status" value="1"/>
</dbReference>
<comment type="caution">
    <text evidence="8">The sequence shown here is derived from an EMBL/GenBank/DDBJ whole genome shotgun (WGS) entry which is preliminary data.</text>
</comment>
<dbReference type="InterPro" id="IPR005135">
    <property type="entry name" value="Endo/exonuclease/phosphatase"/>
</dbReference>
<keyword evidence="3" id="KW-0479">Metal-binding</keyword>
<dbReference type="Proteomes" id="UP001633002">
    <property type="component" value="Unassembled WGS sequence"/>
</dbReference>
<evidence type="ECO:0000313" key="8">
    <source>
        <dbReference type="EMBL" id="KAL3693758.1"/>
    </source>
</evidence>
<feature type="compositionally biased region" description="Basic and acidic residues" evidence="6">
    <location>
        <begin position="83"/>
        <end position="92"/>
    </location>
</feature>
<evidence type="ECO:0000256" key="2">
    <source>
        <dbReference type="ARBA" id="ARBA00007092"/>
    </source>
</evidence>
<feature type="compositionally biased region" description="Basic and acidic residues" evidence="6">
    <location>
        <begin position="173"/>
        <end position="209"/>
    </location>
</feature>
<keyword evidence="9" id="KW-1185">Reference proteome</keyword>
<keyword evidence="4" id="KW-0378">Hydrolase</keyword>
<feature type="compositionally biased region" description="Polar residues" evidence="6">
    <location>
        <begin position="69"/>
        <end position="82"/>
    </location>
</feature>
<dbReference type="InterPro" id="IPR036691">
    <property type="entry name" value="Endo/exonu/phosph_ase_sf"/>
</dbReference>
<dbReference type="GO" id="GO:0046872">
    <property type="term" value="F:metal ion binding"/>
    <property type="evidence" value="ECO:0007669"/>
    <property type="project" value="UniProtKB-KW"/>
</dbReference>
<feature type="compositionally biased region" description="Acidic residues" evidence="6">
    <location>
        <begin position="1"/>
        <end position="10"/>
    </location>
</feature>
<evidence type="ECO:0000256" key="1">
    <source>
        <dbReference type="ARBA" id="ARBA00001946"/>
    </source>
</evidence>
<accession>A0ABD3HQP5</accession>
<feature type="region of interest" description="Disordered" evidence="6">
    <location>
        <begin position="1"/>
        <end position="209"/>
    </location>
</feature>
<protein>
    <recommendedName>
        <fullName evidence="7">Endonuclease/exonuclease/phosphatase domain-containing protein</fullName>
    </recommendedName>
</protein>
<feature type="domain" description="Endonuclease/exonuclease/phosphatase" evidence="7">
    <location>
        <begin position="207"/>
        <end position="404"/>
    </location>
</feature>
<name>A0ABD3HQP5_9MARC</name>
<dbReference type="Pfam" id="PF03372">
    <property type="entry name" value="Exo_endo_phos"/>
    <property type="match status" value="1"/>
</dbReference>
<feature type="compositionally biased region" description="Basic and acidic residues" evidence="6">
    <location>
        <begin position="104"/>
        <end position="117"/>
    </location>
</feature>
<proteinExistence type="inferred from homology"/>
<organism evidence="8 9">
    <name type="scientific">Riccia sorocarpa</name>
    <dbReference type="NCBI Taxonomy" id="122646"/>
    <lineage>
        <taxon>Eukaryota</taxon>
        <taxon>Viridiplantae</taxon>
        <taxon>Streptophyta</taxon>
        <taxon>Embryophyta</taxon>
        <taxon>Marchantiophyta</taxon>
        <taxon>Marchantiopsida</taxon>
        <taxon>Marchantiidae</taxon>
        <taxon>Marchantiales</taxon>
        <taxon>Ricciaceae</taxon>
        <taxon>Riccia</taxon>
    </lineage>
</organism>
<dbReference type="Gene3D" id="3.60.10.10">
    <property type="entry name" value="Endonuclease/exonuclease/phosphatase"/>
    <property type="match status" value="1"/>
</dbReference>
<sequence>MGTTGDTDDREENKETFANSPGITETFQKRGATATEGREGTGSGRNTEPTGWRFQQDAKEKEQQRETRLQQFLQTMDTLYQQRKNDDQKDSVETPSWLFGSVKGHTDDSEESVQKVEDSDESCTTPHKQGEVFTFQAGAGPITKTDHRGHQRCIRRLKNKGAGKNTYGAGEESESKLQSEGLKEQGSGKKRRYETSQKDIQSETGEKPEALMLQETHLEEEKLRFYLANLSGEYAVIASSSEGRKKGVAVVYKKHMQLLDEGRDSQGRYVWGKFKINDQEIFLGAIYAPNDAKDRLEFWRTLKAELPQGRWILGGDWNAVVHSHDSFSTSNVQNEEEALEFQIFCSMMGVRDARDWAKKREGPKFTRAQVRGGRFTWSRIDRLYVPELTVNLVKHYSTYWLSDHIPISVKLQMMEHREGARNFPSSYFKADPYVVEQNLEHLFATWEELEKAHEGR</sequence>
<evidence type="ECO:0000313" key="9">
    <source>
        <dbReference type="Proteomes" id="UP001633002"/>
    </source>
</evidence>
<comment type="similarity">
    <text evidence="2">Belongs to the DNA repair enzymes AP/ExoA family.</text>
</comment>
<dbReference type="GO" id="GO:0016787">
    <property type="term" value="F:hydrolase activity"/>
    <property type="evidence" value="ECO:0007669"/>
    <property type="project" value="UniProtKB-KW"/>
</dbReference>
<feature type="compositionally biased region" description="Basic and acidic residues" evidence="6">
    <location>
        <begin position="56"/>
        <end position="68"/>
    </location>
</feature>
<evidence type="ECO:0000256" key="3">
    <source>
        <dbReference type="ARBA" id="ARBA00022723"/>
    </source>
</evidence>
<dbReference type="InterPro" id="IPR004808">
    <property type="entry name" value="AP_endonuc_1"/>
</dbReference>
<dbReference type="EMBL" id="JBJQOH010000003">
    <property type="protein sequence ID" value="KAL3693758.1"/>
    <property type="molecule type" value="Genomic_DNA"/>
</dbReference>
<evidence type="ECO:0000256" key="6">
    <source>
        <dbReference type="SAM" id="MobiDB-lite"/>
    </source>
</evidence>
<feature type="compositionally biased region" description="Basic residues" evidence="6">
    <location>
        <begin position="147"/>
        <end position="161"/>
    </location>
</feature>